<keyword evidence="1" id="KW-0732">Signal</keyword>
<organism evidence="2 3">
    <name type="scientific">Flavobacterium cauense R2A-7</name>
    <dbReference type="NCBI Taxonomy" id="1341154"/>
    <lineage>
        <taxon>Bacteria</taxon>
        <taxon>Pseudomonadati</taxon>
        <taxon>Bacteroidota</taxon>
        <taxon>Flavobacteriia</taxon>
        <taxon>Flavobacteriales</taxon>
        <taxon>Flavobacteriaceae</taxon>
        <taxon>Flavobacterium</taxon>
    </lineage>
</organism>
<dbReference type="RefSeq" id="WP_035117873.1">
    <property type="nucleotide sequence ID" value="NZ_AVBI01000015.1"/>
</dbReference>
<dbReference type="OrthoDB" id="679547at2"/>
<dbReference type="STRING" id="1341154.FCR2A7T_16000"/>
<dbReference type="Proteomes" id="UP000319848">
    <property type="component" value="Unassembled WGS sequence"/>
</dbReference>
<dbReference type="Gene3D" id="2.60.40.1930">
    <property type="match status" value="1"/>
</dbReference>
<name>A0A562M409_9FLAO</name>
<sequence>MTKIISLLALLLLTNNLSFGQNAYSAKPVSQINTIEETLYVHCNTTTLLTGETLLYKVYALNSTLKKFSSTSKIGYIELLDDTNHSVLKQKITLKNGIGKGDFFISTTLKTGNYKLIAYTNWTLNKAENGISKTDLFLINPFENNSLRETAKNIPNSKETSNTPFAVQKNEAKHSEKNLIEVKTDKLKYSNREKVSLEINTVLKEKTAGNFSLSVRKTDSLPMPKKLSSVEFLNSLSVTNNSSTEKSQYLPELRGEIISGSIIAKDNNKDLKDKTVTLSLPGKSFGFKIAKTDEKGKFNFILDEQPSHSNAIIQVMEKDRNDYEIVLNETKSPDFKSMETITSSLLNPKNQIEIENRSIANQIENNYYQKKKDSLNGPSKSLLFFHPLEKEYVLDDYTRFPTLKETIIEVLYEITFKKEKDNYSIIIKDFSAQGEAYGEALVLVDGILIQNINELFEYDMQNIYKVSFVNQGYVYGPKVFNGIINFVTKKNDYKIKTTGNYIKEVTLDRPQTEKKYFSPNYSHAGYERIPDFRYQLYWQPEITLTGNELPLFFYTSDVKGRFEISLEGFTNQGEAVSLKEYITVE</sequence>
<evidence type="ECO:0008006" key="4">
    <source>
        <dbReference type="Google" id="ProtNLM"/>
    </source>
</evidence>
<accession>A0A562M409</accession>
<comment type="caution">
    <text evidence="2">The sequence shown here is derived from an EMBL/GenBank/DDBJ whole genome shotgun (WGS) entry which is preliminary data.</text>
</comment>
<gene>
    <name evidence="2" type="ORF">IP98_00644</name>
</gene>
<evidence type="ECO:0000313" key="2">
    <source>
        <dbReference type="EMBL" id="TWI14676.1"/>
    </source>
</evidence>
<feature type="signal peptide" evidence="1">
    <location>
        <begin position="1"/>
        <end position="20"/>
    </location>
</feature>
<dbReference type="AlphaFoldDB" id="A0A562M409"/>
<reference evidence="2 3" key="1">
    <citation type="journal article" date="2015" name="Stand. Genomic Sci.">
        <title>Genomic Encyclopedia of Bacterial and Archaeal Type Strains, Phase III: the genomes of soil and plant-associated and newly described type strains.</title>
        <authorList>
            <person name="Whitman W.B."/>
            <person name="Woyke T."/>
            <person name="Klenk H.P."/>
            <person name="Zhou Y."/>
            <person name="Lilburn T.G."/>
            <person name="Beck B.J."/>
            <person name="De Vos P."/>
            <person name="Vandamme P."/>
            <person name="Eisen J.A."/>
            <person name="Garrity G."/>
            <person name="Hugenholtz P."/>
            <person name="Kyrpides N.C."/>
        </authorList>
    </citation>
    <scope>NUCLEOTIDE SEQUENCE [LARGE SCALE GENOMIC DNA]</scope>
    <source>
        <strain evidence="2 3">CGMCC 1.7270</strain>
    </source>
</reference>
<proteinExistence type="predicted"/>
<feature type="chain" id="PRO_5022184371" description="MG2 domain-containing protein" evidence="1">
    <location>
        <begin position="21"/>
        <end position="585"/>
    </location>
</feature>
<dbReference type="EMBL" id="VLKQ01000002">
    <property type="protein sequence ID" value="TWI14676.1"/>
    <property type="molecule type" value="Genomic_DNA"/>
</dbReference>
<evidence type="ECO:0000313" key="3">
    <source>
        <dbReference type="Proteomes" id="UP000319848"/>
    </source>
</evidence>
<keyword evidence="3" id="KW-1185">Reference proteome</keyword>
<protein>
    <recommendedName>
        <fullName evidence="4">MG2 domain-containing protein</fullName>
    </recommendedName>
</protein>
<evidence type="ECO:0000256" key="1">
    <source>
        <dbReference type="SAM" id="SignalP"/>
    </source>
</evidence>